<dbReference type="EMBL" id="PRBV01000001">
    <property type="protein sequence ID" value="RTJ80983.1"/>
    <property type="molecule type" value="Genomic_DNA"/>
</dbReference>
<gene>
    <name evidence="2" type="ORF">C3H57_01305</name>
</gene>
<proteinExistence type="predicted"/>
<dbReference type="RefSeq" id="WP_126221494.1">
    <property type="nucleotide sequence ID" value="NZ_PRAK01000001.1"/>
</dbReference>
<comment type="caution">
    <text evidence="2">The sequence shown here is derived from an EMBL/GenBank/DDBJ whole genome shotgun (WGS) entry which is preliminary data.</text>
</comment>
<evidence type="ECO:0000313" key="2">
    <source>
        <dbReference type="EMBL" id="RTJ80983.1"/>
    </source>
</evidence>
<feature type="compositionally biased region" description="Polar residues" evidence="1">
    <location>
        <begin position="11"/>
        <end position="22"/>
    </location>
</feature>
<evidence type="ECO:0000256" key="1">
    <source>
        <dbReference type="SAM" id="MobiDB-lite"/>
    </source>
</evidence>
<name>A0A430YW30_CAMJU</name>
<organism evidence="2 3">
    <name type="scientific">Campylobacter jejuni</name>
    <dbReference type="NCBI Taxonomy" id="197"/>
    <lineage>
        <taxon>Bacteria</taxon>
        <taxon>Pseudomonadati</taxon>
        <taxon>Campylobacterota</taxon>
        <taxon>Epsilonproteobacteria</taxon>
        <taxon>Campylobacterales</taxon>
        <taxon>Campylobacteraceae</taxon>
        <taxon>Campylobacter</taxon>
    </lineage>
</organism>
<reference evidence="2 3" key="1">
    <citation type="journal article" date="2019" name="Appl. Environ. Microbiol.">
        <title>Population genetics and characterization of Campylobacter jejuni isolates in western jackdaws and game birds in Finland.</title>
        <authorList>
            <person name="Kovanen S."/>
            <person name="Rossi M."/>
            <person name="Pohja-Mykra M."/>
            <person name="Nieminen T."/>
            <person name="Raunio-Saarnisto M."/>
            <person name="Sauvala M."/>
            <person name="Fredriksson-Ahomaa M."/>
            <person name="Hanninen M.L."/>
            <person name="Kivisto R."/>
        </authorList>
    </citation>
    <scope>NUCLEOTIDE SEQUENCE [LARGE SCALE GENOMIC DNA]</scope>
    <source>
        <strain evidence="2 3">CB313</strain>
    </source>
</reference>
<accession>A0A430YW30</accession>
<feature type="region of interest" description="Disordered" evidence="1">
    <location>
        <begin position="1"/>
        <end position="24"/>
    </location>
</feature>
<feature type="compositionally biased region" description="Basic and acidic residues" evidence="1">
    <location>
        <begin position="1"/>
        <end position="10"/>
    </location>
</feature>
<dbReference type="AlphaFoldDB" id="A0A430YW30"/>
<evidence type="ECO:0000313" key="3">
    <source>
        <dbReference type="Proteomes" id="UP000288507"/>
    </source>
</evidence>
<sequence>MICKNKEHHNNTLFSDLPNSQAGDGRHKCCGCAYERGKQDKLEGKECIFPSDLPDSQAGFGRHKDARQAYNMGYYGKLP</sequence>
<protein>
    <submittedName>
        <fullName evidence="2">Uncharacterized protein</fullName>
    </submittedName>
</protein>
<dbReference type="Proteomes" id="UP000288507">
    <property type="component" value="Unassembled WGS sequence"/>
</dbReference>